<keyword evidence="6" id="KW-1185">Reference proteome</keyword>
<dbReference type="InterPro" id="IPR002347">
    <property type="entry name" value="SDR_fam"/>
</dbReference>
<protein>
    <submittedName>
        <fullName evidence="5">SDR family oxidoreductase</fullName>
        <ecNumber evidence="5">1.-.-.-</ecNumber>
    </submittedName>
</protein>
<dbReference type="PANTHER" id="PTHR43115:SF4">
    <property type="entry name" value="DEHYDROGENASE_REDUCTASE SDR FAMILY MEMBER 11"/>
    <property type="match status" value="1"/>
</dbReference>
<accession>A0ABV4MAS8</accession>
<dbReference type="Pfam" id="PF00106">
    <property type="entry name" value="adh_short"/>
    <property type="match status" value="1"/>
</dbReference>
<evidence type="ECO:0000259" key="4">
    <source>
        <dbReference type="SMART" id="SM00822"/>
    </source>
</evidence>
<gene>
    <name evidence="5" type="ORF">ACED38_17305</name>
</gene>
<dbReference type="PRINTS" id="PR00080">
    <property type="entry name" value="SDRFAMILY"/>
</dbReference>
<evidence type="ECO:0000313" key="5">
    <source>
        <dbReference type="EMBL" id="MEZ8196637.1"/>
    </source>
</evidence>
<dbReference type="InterPro" id="IPR057326">
    <property type="entry name" value="KR_dom"/>
</dbReference>
<dbReference type="EC" id="1.-.-.-" evidence="5"/>
<dbReference type="PROSITE" id="PS00061">
    <property type="entry name" value="ADH_SHORT"/>
    <property type="match status" value="1"/>
</dbReference>
<evidence type="ECO:0000313" key="6">
    <source>
        <dbReference type="Proteomes" id="UP001569153"/>
    </source>
</evidence>
<evidence type="ECO:0000256" key="3">
    <source>
        <dbReference type="RuleBase" id="RU000363"/>
    </source>
</evidence>
<dbReference type="PRINTS" id="PR00081">
    <property type="entry name" value="GDHRDH"/>
</dbReference>
<organism evidence="5 6">
    <name type="scientific">Vibrio cortegadensis</name>
    <dbReference type="NCBI Taxonomy" id="1328770"/>
    <lineage>
        <taxon>Bacteria</taxon>
        <taxon>Pseudomonadati</taxon>
        <taxon>Pseudomonadota</taxon>
        <taxon>Gammaproteobacteria</taxon>
        <taxon>Vibrionales</taxon>
        <taxon>Vibrionaceae</taxon>
        <taxon>Vibrio</taxon>
    </lineage>
</organism>
<evidence type="ECO:0000256" key="1">
    <source>
        <dbReference type="ARBA" id="ARBA00006484"/>
    </source>
</evidence>
<dbReference type="SUPFAM" id="SSF51735">
    <property type="entry name" value="NAD(P)-binding Rossmann-fold domains"/>
    <property type="match status" value="1"/>
</dbReference>
<name>A0ABV4MAS8_9VIBR</name>
<dbReference type="InterPro" id="IPR036291">
    <property type="entry name" value="NAD(P)-bd_dom_sf"/>
</dbReference>
<dbReference type="RefSeq" id="WP_371730981.1">
    <property type="nucleotide sequence ID" value="NZ_JBGOOT010000018.1"/>
</dbReference>
<dbReference type="SMART" id="SM00822">
    <property type="entry name" value="PKS_KR"/>
    <property type="match status" value="1"/>
</dbReference>
<comment type="caution">
    <text evidence="5">The sequence shown here is derived from an EMBL/GenBank/DDBJ whole genome shotgun (WGS) entry which is preliminary data.</text>
</comment>
<dbReference type="EMBL" id="JBGOOT010000018">
    <property type="protein sequence ID" value="MEZ8196637.1"/>
    <property type="molecule type" value="Genomic_DNA"/>
</dbReference>
<proteinExistence type="inferred from homology"/>
<feature type="domain" description="Ketoreductase" evidence="4">
    <location>
        <begin position="3"/>
        <end position="162"/>
    </location>
</feature>
<dbReference type="GO" id="GO:0016491">
    <property type="term" value="F:oxidoreductase activity"/>
    <property type="evidence" value="ECO:0007669"/>
    <property type="project" value="UniProtKB-KW"/>
</dbReference>
<reference evidence="5 6" key="1">
    <citation type="submission" date="2024-06" db="EMBL/GenBank/DDBJ databases">
        <authorList>
            <person name="Steensen K."/>
            <person name="Seneca J."/>
            <person name="Bartlau N."/>
            <person name="Yu A.X."/>
            <person name="Polz M.F."/>
        </authorList>
    </citation>
    <scope>NUCLEOTIDE SEQUENCE [LARGE SCALE GENOMIC DNA]</scope>
    <source>
        <strain evidence="5 6">FF146</strain>
    </source>
</reference>
<keyword evidence="2 5" id="KW-0560">Oxidoreductase</keyword>
<comment type="similarity">
    <text evidence="1 3">Belongs to the short-chain dehydrogenases/reductases (SDR) family.</text>
</comment>
<dbReference type="Proteomes" id="UP001569153">
    <property type="component" value="Unassembled WGS sequence"/>
</dbReference>
<dbReference type="Gene3D" id="3.40.50.720">
    <property type="entry name" value="NAD(P)-binding Rossmann-like Domain"/>
    <property type="match status" value="1"/>
</dbReference>
<dbReference type="InterPro" id="IPR020904">
    <property type="entry name" value="Sc_DH/Rdtase_CS"/>
</dbReference>
<sequence length="239" mass="25640">MSKLIVVTGASSGIGEATAKQLSSEGFSLLLLARRVEKLEALNLPNTLCRQVDITDLESFRSAVAEAEEKFGPVDGLVNNAGVMLLGNADVQDPAEWKQMFDVNVLGLLNGIHLVLEKMKARKTGTVINISSVAGRKTFPSHAAYCGTKFAVHAITENIREEVADDSVRMITIAPGAVETDLLSHTTNEDIISGYQEWKEGMGGAIAPQDIANAISYAYSQPQNVCVREIVIAATRQPA</sequence>
<evidence type="ECO:0000256" key="2">
    <source>
        <dbReference type="ARBA" id="ARBA00023002"/>
    </source>
</evidence>
<dbReference type="PANTHER" id="PTHR43115">
    <property type="entry name" value="DEHYDROGENASE/REDUCTASE SDR FAMILY MEMBER 11"/>
    <property type="match status" value="1"/>
</dbReference>